<dbReference type="STRING" id="573413.Spirs_3159"/>
<dbReference type="OrthoDB" id="9851137at2"/>
<reference evidence="1 2" key="1">
    <citation type="journal article" date="2010" name="Stand. Genomic Sci.">
        <title>Complete genome sequence of Spirochaeta smaragdinae type strain (SEBR 4228).</title>
        <authorList>
            <person name="Mavromatis K."/>
            <person name="Yasawong M."/>
            <person name="Chertkov O."/>
            <person name="Lapidus A."/>
            <person name="Lucas S."/>
            <person name="Nolan M."/>
            <person name="Del Rio T.G."/>
            <person name="Tice H."/>
            <person name="Cheng J.F."/>
            <person name="Pitluck S."/>
            <person name="Liolios K."/>
            <person name="Ivanova N."/>
            <person name="Tapia R."/>
            <person name="Han C."/>
            <person name="Bruce D."/>
            <person name="Goodwin L."/>
            <person name="Pati A."/>
            <person name="Chen A."/>
            <person name="Palaniappan K."/>
            <person name="Land M."/>
            <person name="Hauser L."/>
            <person name="Chang Y.J."/>
            <person name="Jeffries C.D."/>
            <person name="Detter J.C."/>
            <person name="Rohde M."/>
            <person name="Brambilla E."/>
            <person name="Spring S."/>
            <person name="Goker M."/>
            <person name="Sikorski J."/>
            <person name="Woyke T."/>
            <person name="Bristow J."/>
            <person name="Eisen J.A."/>
            <person name="Markowitz V."/>
            <person name="Hugenholtz P."/>
            <person name="Klenk H.P."/>
            <person name="Kyrpides N.C."/>
        </authorList>
    </citation>
    <scope>NUCLEOTIDE SEQUENCE [LARGE SCALE GENOMIC DNA]</scope>
    <source>
        <strain evidence="2">DSM 11293 / JCM 15392 / SEBR 4228</strain>
    </source>
</reference>
<dbReference type="KEGG" id="ssm:Spirs_3159"/>
<dbReference type="Proteomes" id="UP000002318">
    <property type="component" value="Chromosome"/>
</dbReference>
<dbReference type="AlphaFoldDB" id="E1R5C9"/>
<name>E1R5C9_SEDSS</name>
<dbReference type="RefSeq" id="WP_013255716.1">
    <property type="nucleotide sequence ID" value="NC_014364.1"/>
</dbReference>
<accession>E1R5C9</accession>
<evidence type="ECO:0000313" key="1">
    <source>
        <dbReference type="EMBL" id="ADK82257.1"/>
    </source>
</evidence>
<sequence>MKKNKHDYMKELRSPDPLANIDDLDREIESRPNYVGPGAWIAVAKERMKESVKEICTNDKRPT</sequence>
<keyword evidence="2" id="KW-1185">Reference proteome</keyword>
<dbReference type="HOGENOM" id="CLU_2883656_0_0_12"/>
<dbReference type="EMBL" id="CP002116">
    <property type="protein sequence ID" value="ADK82257.1"/>
    <property type="molecule type" value="Genomic_DNA"/>
</dbReference>
<proteinExistence type="predicted"/>
<organism evidence="1 2">
    <name type="scientific">Sediminispirochaeta smaragdinae (strain DSM 11293 / JCM 15392 / SEBR 4228)</name>
    <name type="common">Spirochaeta smaragdinae</name>
    <dbReference type="NCBI Taxonomy" id="573413"/>
    <lineage>
        <taxon>Bacteria</taxon>
        <taxon>Pseudomonadati</taxon>
        <taxon>Spirochaetota</taxon>
        <taxon>Spirochaetia</taxon>
        <taxon>Spirochaetales</taxon>
        <taxon>Spirochaetaceae</taxon>
        <taxon>Sediminispirochaeta</taxon>
    </lineage>
</organism>
<protein>
    <submittedName>
        <fullName evidence="1">Uncharacterized protein</fullName>
    </submittedName>
</protein>
<gene>
    <name evidence="1" type="ordered locus">Spirs_3159</name>
</gene>
<evidence type="ECO:0000313" key="2">
    <source>
        <dbReference type="Proteomes" id="UP000002318"/>
    </source>
</evidence>